<keyword evidence="2" id="KW-1133">Transmembrane helix</keyword>
<gene>
    <name evidence="4" type="ORF">METZ01_LOCUS160309</name>
</gene>
<dbReference type="AlphaFoldDB" id="A0A382B117"/>
<evidence type="ECO:0000259" key="3">
    <source>
        <dbReference type="Pfam" id="PF01551"/>
    </source>
</evidence>
<dbReference type="InterPro" id="IPR016047">
    <property type="entry name" value="M23ase_b-sheet_dom"/>
</dbReference>
<dbReference type="InterPro" id="IPR050570">
    <property type="entry name" value="Cell_wall_metabolism_enzyme"/>
</dbReference>
<protein>
    <recommendedName>
        <fullName evidence="3">M23ase beta-sheet core domain-containing protein</fullName>
    </recommendedName>
</protein>
<dbReference type="CDD" id="cd12797">
    <property type="entry name" value="M23_peptidase"/>
    <property type="match status" value="1"/>
</dbReference>
<evidence type="ECO:0000256" key="1">
    <source>
        <dbReference type="ARBA" id="ARBA00022729"/>
    </source>
</evidence>
<evidence type="ECO:0000313" key="4">
    <source>
        <dbReference type="EMBL" id="SVB07455.1"/>
    </source>
</evidence>
<reference evidence="4" key="1">
    <citation type="submission" date="2018-05" db="EMBL/GenBank/DDBJ databases">
        <authorList>
            <person name="Lanie J.A."/>
            <person name="Ng W.-L."/>
            <person name="Kazmierczak K.M."/>
            <person name="Andrzejewski T.M."/>
            <person name="Davidsen T.M."/>
            <person name="Wayne K.J."/>
            <person name="Tettelin H."/>
            <person name="Glass J.I."/>
            <person name="Rusch D."/>
            <person name="Podicherti R."/>
            <person name="Tsui H.-C.T."/>
            <person name="Winkler M.E."/>
        </authorList>
    </citation>
    <scope>NUCLEOTIDE SEQUENCE</scope>
</reference>
<dbReference type="SUPFAM" id="SSF51261">
    <property type="entry name" value="Duplicated hybrid motif"/>
    <property type="match status" value="1"/>
</dbReference>
<dbReference type="EMBL" id="UINC01027722">
    <property type="protein sequence ID" value="SVB07455.1"/>
    <property type="molecule type" value="Genomic_DNA"/>
</dbReference>
<dbReference type="Gene3D" id="2.70.70.10">
    <property type="entry name" value="Glucose Permease (Domain IIA)"/>
    <property type="match status" value="1"/>
</dbReference>
<dbReference type="PANTHER" id="PTHR21666">
    <property type="entry name" value="PEPTIDASE-RELATED"/>
    <property type="match status" value="1"/>
</dbReference>
<accession>A0A382B117</accession>
<keyword evidence="2" id="KW-0812">Transmembrane</keyword>
<dbReference type="Gene3D" id="3.10.450.350">
    <property type="match status" value="1"/>
</dbReference>
<proteinExistence type="predicted"/>
<organism evidence="4">
    <name type="scientific">marine metagenome</name>
    <dbReference type="NCBI Taxonomy" id="408172"/>
    <lineage>
        <taxon>unclassified sequences</taxon>
        <taxon>metagenomes</taxon>
        <taxon>ecological metagenomes</taxon>
    </lineage>
</organism>
<keyword evidence="1" id="KW-0732">Signal</keyword>
<dbReference type="PANTHER" id="PTHR21666:SF289">
    <property type="entry name" value="L-ALA--D-GLU ENDOPEPTIDASE"/>
    <property type="match status" value="1"/>
</dbReference>
<dbReference type="InterPro" id="IPR011055">
    <property type="entry name" value="Dup_hybrid_motif"/>
</dbReference>
<dbReference type="Pfam" id="PF01551">
    <property type="entry name" value="Peptidase_M23"/>
    <property type="match status" value="1"/>
</dbReference>
<feature type="transmembrane region" description="Helical" evidence="2">
    <location>
        <begin position="18"/>
        <end position="39"/>
    </location>
</feature>
<name>A0A382B117_9ZZZZ</name>
<keyword evidence="2" id="KW-0472">Membrane</keyword>
<evidence type="ECO:0000256" key="2">
    <source>
        <dbReference type="SAM" id="Phobius"/>
    </source>
</evidence>
<feature type="domain" description="M23ase beta-sheet core" evidence="3">
    <location>
        <begin position="257"/>
        <end position="350"/>
    </location>
</feature>
<sequence length="400" mass="46702">MKSQIFVRNHVKSIRKTFFLRMLFSLLLIASLGFNVYFFTFKDELSSVAIANDFELEKEIIFREKRAGLQPVVLKSQPRDLRLKTNIHEEKQTPNFNLSNEVPSHSFKKILFDPSTQSNESDIQVLKLKVKNSLNYSVCQEAKLKGACGSLAAHIARLLAWFLDVNREMRNGDDLTIVYERLGSKDQFKILQLVYTSDYIKKKIEVNFFQAKGMKYGGYFNREGKEIAQRIVKEQSPIDEYMEITSLPGDFRKGNRGHSGTDFKAEVGTPIRSTFDGRVNRVNWNVRANGYCIEIDHPNQKIKTRYLHLDRVLVKKGQYLKQGEVIAKSGNTGRSFAPHLHYEVRSRDKRKNVYNPFDFKYHKTYHRKISHKEMDKFQKKISAYDALYEKNKIDWNIQNS</sequence>
<dbReference type="GO" id="GO:0004222">
    <property type="term" value="F:metalloendopeptidase activity"/>
    <property type="evidence" value="ECO:0007669"/>
    <property type="project" value="TreeGrafter"/>
</dbReference>